<dbReference type="EMBL" id="CAMKVN010001436">
    <property type="protein sequence ID" value="CAI2175977.1"/>
    <property type="molecule type" value="Genomic_DNA"/>
</dbReference>
<sequence length="54" mass="6391">MVKKPIDFDSTIRQNGETVNSVPQILDKFMLYIAFLKQMYSGVKFRKTSLRFKM</sequence>
<comment type="caution">
    <text evidence="1">The sequence shown here is derived from an EMBL/GenBank/DDBJ whole genome shotgun (WGS) entry which is preliminary data.</text>
</comment>
<evidence type="ECO:0000313" key="2">
    <source>
        <dbReference type="Proteomes" id="UP001153678"/>
    </source>
</evidence>
<dbReference type="AlphaFoldDB" id="A0A9W4SMV9"/>
<dbReference type="Proteomes" id="UP001153678">
    <property type="component" value="Unassembled WGS sequence"/>
</dbReference>
<reference evidence="1" key="1">
    <citation type="submission" date="2022-08" db="EMBL/GenBank/DDBJ databases">
        <authorList>
            <person name="Kallberg Y."/>
            <person name="Tangrot J."/>
            <person name="Rosling A."/>
        </authorList>
    </citation>
    <scope>NUCLEOTIDE SEQUENCE</scope>
    <source>
        <strain evidence="1">Wild A</strain>
    </source>
</reference>
<protein>
    <submittedName>
        <fullName evidence="1">195_t:CDS:1</fullName>
    </submittedName>
</protein>
<proteinExistence type="predicted"/>
<gene>
    <name evidence="1" type="ORF">FWILDA_LOCUS7360</name>
</gene>
<organism evidence="1 2">
    <name type="scientific">Funneliformis geosporum</name>
    <dbReference type="NCBI Taxonomy" id="1117311"/>
    <lineage>
        <taxon>Eukaryota</taxon>
        <taxon>Fungi</taxon>
        <taxon>Fungi incertae sedis</taxon>
        <taxon>Mucoromycota</taxon>
        <taxon>Glomeromycotina</taxon>
        <taxon>Glomeromycetes</taxon>
        <taxon>Glomerales</taxon>
        <taxon>Glomeraceae</taxon>
        <taxon>Funneliformis</taxon>
    </lineage>
</organism>
<evidence type="ECO:0000313" key="1">
    <source>
        <dbReference type="EMBL" id="CAI2175977.1"/>
    </source>
</evidence>
<name>A0A9W4SMV9_9GLOM</name>
<keyword evidence="2" id="KW-1185">Reference proteome</keyword>
<accession>A0A9W4SMV9</accession>